<dbReference type="Pfam" id="PF01408">
    <property type="entry name" value="GFO_IDH_MocA"/>
    <property type="match status" value="1"/>
</dbReference>
<dbReference type="PANTHER" id="PTHR43818">
    <property type="entry name" value="BCDNA.GH03377"/>
    <property type="match status" value="1"/>
</dbReference>
<gene>
    <name evidence="4" type="ORF">MES4922_300008</name>
</gene>
<dbReference type="Gene3D" id="3.40.50.720">
    <property type="entry name" value="NAD(P)-binding Rossmann-like Domain"/>
    <property type="match status" value="1"/>
</dbReference>
<comment type="caution">
    <text evidence="4">The sequence shown here is derived from an EMBL/GenBank/DDBJ whole genome shotgun (WGS) entry which is preliminary data.</text>
</comment>
<dbReference type="InterPro" id="IPR000683">
    <property type="entry name" value="Gfo/Idh/MocA-like_OxRdtase_N"/>
</dbReference>
<dbReference type="PANTHER" id="PTHR43818:SF11">
    <property type="entry name" value="BCDNA.GH03377"/>
    <property type="match status" value="1"/>
</dbReference>
<keyword evidence="5" id="KW-1185">Reference proteome</keyword>
<evidence type="ECO:0000313" key="5">
    <source>
        <dbReference type="Proteomes" id="UP001152604"/>
    </source>
</evidence>
<evidence type="ECO:0000256" key="2">
    <source>
        <dbReference type="SAM" id="MobiDB-lite"/>
    </source>
</evidence>
<evidence type="ECO:0000313" key="4">
    <source>
        <dbReference type="EMBL" id="CAH2402699.1"/>
    </source>
</evidence>
<protein>
    <recommendedName>
        <fullName evidence="3">Gfo/Idh/MocA-like oxidoreductase N-terminal domain-containing protein</fullName>
    </recommendedName>
</protein>
<feature type="compositionally biased region" description="Polar residues" evidence="2">
    <location>
        <begin position="207"/>
        <end position="216"/>
    </location>
</feature>
<keyword evidence="1" id="KW-0560">Oxidoreductase</keyword>
<feature type="region of interest" description="Disordered" evidence="2">
    <location>
        <begin position="193"/>
        <end position="216"/>
    </location>
</feature>
<proteinExistence type="predicted"/>
<dbReference type="EMBL" id="CAKXZS010000024">
    <property type="protein sequence ID" value="CAH2402699.1"/>
    <property type="molecule type" value="Genomic_DNA"/>
</dbReference>
<dbReference type="Gene3D" id="3.30.360.10">
    <property type="entry name" value="Dihydrodipicolinate Reductase, domain 2"/>
    <property type="match status" value="1"/>
</dbReference>
<evidence type="ECO:0000256" key="1">
    <source>
        <dbReference type="ARBA" id="ARBA00023002"/>
    </source>
</evidence>
<feature type="domain" description="Gfo/Idh/MocA-like oxidoreductase N-terminal" evidence="3">
    <location>
        <begin position="38"/>
        <end position="113"/>
    </location>
</feature>
<name>A0ABN8JXI7_9HYPH</name>
<organism evidence="4 5">
    <name type="scientific">Mesorhizobium ventifaucium</name>
    <dbReference type="NCBI Taxonomy" id="666020"/>
    <lineage>
        <taxon>Bacteria</taxon>
        <taxon>Pseudomonadati</taxon>
        <taxon>Pseudomonadota</taxon>
        <taxon>Alphaproteobacteria</taxon>
        <taxon>Hyphomicrobiales</taxon>
        <taxon>Phyllobacteriaceae</taxon>
        <taxon>Mesorhizobium</taxon>
    </lineage>
</organism>
<reference evidence="4" key="1">
    <citation type="submission" date="2022-03" db="EMBL/GenBank/DDBJ databases">
        <authorList>
            <person name="Brunel B."/>
        </authorList>
    </citation>
    <scope>NUCLEOTIDE SEQUENCE</scope>
    <source>
        <strain evidence="4">STM4922sample</strain>
    </source>
</reference>
<evidence type="ECO:0000259" key="3">
    <source>
        <dbReference type="Pfam" id="PF01408"/>
    </source>
</evidence>
<dbReference type="Proteomes" id="UP001152604">
    <property type="component" value="Unassembled WGS sequence"/>
</dbReference>
<accession>A0ABN8JXI7</accession>
<dbReference type="InterPro" id="IPR036291">
    <property type="entry name" value="NAD(P)-bd_dom_sf"/>
</dbReference>
<dbReference type="SUPFAM" id="SSF51735">
    <property type="entry name" value="NAD(P)-binding Rossmann-fold domains"/>
    <property type="match status" value="1"/>
</dbReference>
<dbReference type="InterPro" id="IPR050463">
    <property type="entry name" value="Gfo/Idh/MocA_oxidrdct_glycsds"/>
</dbReference>
<sequence>MGITHPHASGRVKAFQRMSGVRLLGAHDESPLLRPFVDALGLEPRSKDEILTDADVHAVLVHPKSHAMADFAIEALEAGKAVLCEKPAGRGSADTARIVAAVNRTDGLFQVGYCWRFAPSIVKMQEVLASGRLGKVLQVRAHAGCSHNEAATAHMNQPGDIGGAMFVIACHLTIASCFTSACPMQSTPELPSFRWRSAPSPGKTPVARSSTTPTSW</sequence>